<evidence type="ECO:0000313" key="2">
    <source>
        <dbReference type="EMBL" id="PIW15969.1"/>
    </source>
</evidence>
<name>A0A2M7G2U5_9BACT</name>
<feature type="transmembrane region" description="Helical" evidence="1">
    <location>
        <begin position="67"/>
        <end position="86"/>
    </location>
</feature>
<dbReference type="Proteomes" id="UP000231019">
    <property type="component" value="Unassembled WGS sequence"/>
</dbReference>
<comment type="caution">
    <text evidence="2">The sequence shown here is derived from an EMBL/GenBank/DDBJ whole genome shotgun (WGS) entry which is preliminary data.</text>
</comment>
<reference evidence="2 3" key="1">
    <citation type="submission" date="2017-09" db="EMBL/GenBank/DDBJ databases">
        <title>Depth-based differentiation of microbial function through sediment-hosted aquifers and enrichment of novel symbionts in the deep terrestrial subsurface.</title>
        <authorList>
            <person name="Probst A.J."/>
            <person name="Ladd B."/>
            <person name="Jarett J.K."/>
            <person name="Geller-Mcgrath D.E."/>
            <person name="Sieber C.M."/>
            <person name="Emerson J.B."/>
            <person name="Anantharaman K."/>
            <person name="Thomas B.C."/>
            <person name="Malmstrom R."/>
            <person name="Stieglmeier M."/>
            <person name="Klingl A."/>
            <person name="Woyke T."/>
            <person name="Ryan C.M."/>
            <person name="Banfield J.F."/>
        </authorList>
    </citation>
    <scope>NUCLEOTIDE SEQUENCE [LARGE SCALE GENOMIC DNA]</scope>
    <source>
        <strain evidence="2">CG17_big_fil_post_rev_8_21_14_2_50_48_46</strain>
    </source>
</reference>
<evidence type="ECO:0000313" key="3">
    <source>
        <dbReference type="Proteomes" id="UP000231019"/>
    </source>
</evidence>
<keyword evidence="1" id="KW-1133">Transmembrane helix</keyword>
<proteinExistence type="predicted"/>
<protein>
    <submittedName>
        <fullName evidence="2">Uncharacterized protein</fullName>
    </submittedName>
</protein>
<feature type="transmembrane region" description="Helical" evidence="1">
    <location>
        <begin position="155"/>
        <end position="172"/>
    </location>
</feature>
<dbReference type="EMBL" id="PFFQ01000041">
    <property type="protein sequence ID" value="PIW15969.1"/>
    <property type="molecule type" value="Genomic_DNA"/>
</dbReference>
<sequence length="218" mass="24370">MKKFRTTHERKQVQEEELGLLLGDKNLLRNTFRHYIHLPLGLLVSILMLAASRLADRPWLAEENLLFAFQGISAIAFFFSFQAWTAYRNHKLQLRHTLNRYIGSGVYPALFGGLFLYLCLPMGLYTLAGGFLILTLCLAYSAGKAPLQHLGLMRYQTLTLLILALCWLPLLAPSGQPTPQAALFLLICAGILGVVNQTYHALLHTGGITAEQIAQDHH</sequence>
<gene>
    <name evidence="2" type="ORF">COW36_14730</name>
</gene>
<organism evidence="2 3">
    <name type="scientific">bacterium (Candidatus Blackallbacteria) CG17_big_fil_post_rev_8_21_14_2_50_48_46</name>
    <dbReference type="NCBI Taxonomy" id="2014261"/>
    <lineage>
        <taxon>Bacteria</taxon>
        <taxon>Candidatus Blackallbacteria</taxon>
    </lineage>
</organism>
<accession>A0A2M7G2U5</accession>
<keyword evidence="1" id="KW-0812">Transmembrane</keyword>
<keyword evidence="1" id="KW-0472">Membrane</keyword>
<evidence type="ECO:0000256" key="1">
    <source>
        <dbReference type="SAM" id="Phobius"/>
    </source>
</evidence>
<feature type="transmembrane region" description="Helical" evidence="1">
    <location>
        <begin position="124"/>
        <end position="143"/>
    </location>
</feature>
<feature type="transmembrane region" description="Helical" evidence="1">
    <location>
        <begin position="178"/>
        <end position="195"/>
    </location>
</feature>
<feature type="transmembrane region" description="Helical" evidence="1">
    <location>
        <begin position="35"/>
        <end position="55"/>
    </location>
</feature>
<feature type="transmembrane region" description="Helical" evidence="1">
    <location>
        <begin position="98"/>
        <end position="118"/>
    </location>
</feature>
<dbReference type="AlphaFoldDB" id="A0A2M7G2U5"/>